<evidence type="ECO:0000256" key="2">
    <source>
        <dbReference type="ARBA" id="ARBA00023125"/>
    </source>
</evidence>
<dbReference type="KEGG" id="rei:IE4771_PC00290"/>
<evidence type="ECO:0000259" key="4">
    <source>
        <dbReference type="PROSITE" id="PS50995"/>
    </source>
</evidence>
<dbReference type="InterPro" id="IPR023187">
    <property type="entry name" value="Tscrpt_reg_MarR-type_CS"/>
</dbReference>
<dbReference type="PROSITE" id="PS01117">
    <property type="entry name" value="HTH_MARR_1"/>
    <property type="match status" value="1"/>
</dbReference>
<dbReference type="PANTHER" id="PTHR42756:SF1">
    <property type="entry name" value="TRANSCRIPTIONAL REPRESSOR OF EMRAB OPERON"/>
    <property type="match status" value="1"/>
</dbReference>
<dbReference type="GO" id="GO:0003700">
    <property type="term" value="F:DNA-binding transcription factor activity"/>
    <property type="evidence" value="ECO:0007669"/>
    <property type="project" value="InterPro"/>
</dbReference>
<protein>
    <submittedName>
        <fullName evidence="5">MarR family transcriptional regulator protein</fullName>
    </submittedName>
</protein>
<dbReference type="SUPFAM" id="SSF46785">
    <property type="entry name" value="Winged helix' DNA-binding domain"/>
    <property type="match status" value="1"/>
</dbReference>
<dbReference type="InterPro" id="IPR000835">
    <property type="entry name" value="HTH_MarR-typ"/>
</dbReference>
<feature type="domain" description="HTH marR-type" evidence="4">
    <location>
        <begin position="2"/>
        <end position="136"/>
    </location>
</feature>
<dbReference type="PANTHER" id="PTHR42756">
    <property type="entry name" value="TRANSCRIPTIONAL REGULATOR, MARR"/>
    <property type="match status" value="1"/>
</dbReference>
<dbReference type="HOGENOM" id="CLU_1775909_0_0_5"/>
<dbReference type="PROSITE" id="PS50995">
    <property type="entry name" value="HTH_MARR_2"/>
    <property type="match status" value="1"/>
</dbReference>
<dbReference type="InterPro" id="IPR036390">
    <property type="entry name" value="WH_DNA-bd_sf"/>
</dbReference>
<evidence type="ECO:0000256" key="1">
    <source>
        <dbReference type="ARBA" id="ARBA00023015"/>
    </source>
</evidence>
<gene>
    <name evidence="5" type="ORF">IE4771_PC00290</name>
</gene>
<dbReference type="PRINTS" id="PR00598">
    <property type="entry name" value="HTHMARR"/>
</dbReference>
<dbReference type="SMART" id="SM00347">
    <property type="entry name" value="HTH_MARR"/>
    <property type="match status" value="1"/>
</dbReference>
<name>A0A060IEE6_RHIET</name>
<accession>A0A060IEE6</accession>
<dbReference type="EMBL" id="CP006989">
    <property type="protein sequence ID" value="AIC30415.1"/>
    <property type="molecule type" value="Genomic_DNA"/>
</dbReference>
<keyword evidence="5" id="KW-0614">Plasmid</keyword>
<proteinExistence type="predicted"/>
<organism evidence="5 6">
    <name type="scientific">Rhizobium etli bv. mimosae str. IE4771</name>
    <dbReference type="NCBI Taxonomy" id="1432050"/>
    <lineage>
        <taxon>Bacteria</taxon>
        <taxon>Pseudomonadati</taxon>
        <taxon>Pseudomonadota</taxon>
        <taxon>Alphaproteobacteria</taxon>
        <taxon>Hyphomicrobiales</taxon>
        <taxon>Rhizobiaceae</taxon>
        <taxon>Rhizobium/Agrobacterium group</taxon>
        <taxon>Rhizobium</taxon>
    </lineage>
</organism>
<dbReference type="AlphaFoldDB" id="A0A060IEE6"/>
<dbReference type="InterPro" id="IPR036388">
    <property type="entry name" value="WH-like_DNA-bd_sf"/>
</dbReference>
<dbReference type="RefSeq" id="WP_186007938.1">
    <property type="nucleotide sequence ID" value="NZ_CP006989.1"/>
</dbReference>
<evidence type="ECO:0000313" key="5">
    <source>
        <dbReference type="EMBL" id="AIC30415.1"/>
    </source>
</evidence>
<evidence type="ECO:0000313" key="6">
    <source>
        <dbReference type="Proteomes" id="UP000027180"/>
    </source>
</evidence>
<sequence>MNEDITNLLSEISRLFRTEMRASSAVEEKEPTPFQNEVIAMVGRNSGIGVLALAELAGRDKAQITRIIAELEALGLVVRERAASDRRLWQLMLTNAGETLFRQVHARRSALSAKMLSALAPHERDQLQAMLTKMRDALKCPDREAG</sequence>
<dbReference type="Pfam" id="PF12802">
    <property type="entry name" value="MarR_2"/>
    <property type="match status" value="1"/>
</dbReference>
<geneLocation type="plasmid" evidence="5 6">
    <name>pRetIE4771c</name>
</geneLocation>
<dbReference type="GO" id="GO:0003677">
    <property type="term" value="F:DNA binding"/>
    <property type="evidence" value="ECO:0007669"/>
    <property type="project" value="UniProtKB-KW"/>
</dbReference>
<reference evidence="5 6" key="1">
    <citation type="submission" date="2013-12" db="EMBL/GenBank/DDBJ databases">
        <title>Complete genome sequence of Rhizobium etli bv. mimosae IE4771.</title>
        <authorList>
            <person name="Bustos P."/>
            <person name="Santamaria R.I."/>
            <person name="Lozano L."/>
            <person name="Ormeno-Orrillo E."/>
            <person name="Rogel M.A."/>
            <person name="Romero D."/>
            <person name="Cevallos M.A."/>
            <person name="Martinez-Romero E."/>
            <person name="Gonzalez V."/>
        </authorList>
    </citation>
    <scope>NUCLEOTIDE SEQUENCE [LARGE SCALE GENOMIC DNA]</scope>
    <source>
        <strain evidence="5 6">IE4771</strain>
        <plasmid evidence="6">Plasmid pRetIE4771c</plasmid>
    </source>
</reference>
<dbReference type="Gene3D" id="1.10.10.10">
    <property type="entry name" value="Winged helix-like DNA-binding domain superfamily/Winged helix DNA-binding domain"/>
    <property type="match status" value="1"/>
</dbReference>
<evidence type="ECO:0000256" key="3">
    <source>
        <dbReference type="ARBA" id="ARBA00023163"/>
    </source>
</evidence>
<keyword evidence="3" id="KW-0804">Transcription</keyword>
<dbReference type="Proteomes" id="UP000027180">
    <property type="component" value="Plasmid pRetIE4771c"/>
</dbReference>
<keyword evidence="1" id="KW-0805">Transcription regulation</keyword>
<keyword evidence="2" id="KW-0238">DNA-binding</keyword>